<feature type="domain" description="HMA" evidence="2">
    <location>
        <begin position="3"/>
        <end position="66"/>
    </location>
</feature>
<dbReference type="AlphaFoldDB" id="M0DS12"/>
<gene>
    <name evidence="3" type="ORF">C471_10060</name>
</gene>
<dbReference type="InterPro" id="IPR006121">
    <property type="entry name" value="HMA_dom"/>
</dbReference>
<keyword evidence="4" id="KW-1185">Reference proteome</keyword>
<dbReference type="PROSITE" id="PS50846">
    <property type="entry name" value="HMA_2"/>
    <property type="match status" value="1"/>
</dbReference>
<dbReference type="Pfam" id="PF00403">
    <property type="entry name" value="HMA"/>
    <property type="match status" value="1"/>
</dbReference>
<evidence type="ECO:0000313" key="4">
    <source>
        <dbReference type="Proteomes" id="UP000011514"/>
    </source>
</evidence>
<sequence>MDMSQTISVEGMTCEHCEQTVEEALKEVDGVTSATADRDSESATVEGTAESDDLVTVVEDAGYDAST</sequence>
<dbReference type="Proteomes" id="UP000011514">
    <property type="component" value="Unassembled WGS sequence"/>
</dbReference>
<proteinExistence type="predicted"/>
<accession>M0DS12</accession>
<reference evidence="3 4" key="1">
    <citation type="journal article" date="2014" name="PLoS Genet.">
        <title>Phylogenetically driven sequencing of extremely halophilic archaea reveals strategies for static and dynamic osmo-response.</title>
        <authorList>
            <person name="Becker E.A."/>
            <person name="Seitzer P.M."/>
            <person name="Tritt A."/>
            <person name="Larsen D."/>
            <person name="Krusor M."/>
            <person name="Yao A.I."/>
            <person name="Wu D."/>
            <person name="Madern D."/>
            <person name="Eisen J.A."/>
            <person name="Darling A.E."/>
            <person name="Facciotti M.T."/>
        </authorList>
    </citation>
    <scope>NUCLEOTIDE SEQUENCE [LARGE SCALE GENOMIC DNA]</scope>
    <source>
        <strain evidence="3 4">DSM 1137</strain>
    </source>
</reference>
<evidence type="ECO:0000256" key="1">
    <source>
        <dbReference type="SAM" id="MobiDB-lite"/>
    </source>
</evidence>
<dbReference type="eggNOG" id="arCOG02763">
    <property type="taxonomic scope" value="Archaea"/>
</dbReference>
<organism evidence="3 4">
    <name type="scientific">Halorubrum saccharovorum DSM 1137</name>
    <dbReference type="NCBI Taxonomy" id="1227484"/>
    <lineage>
        <taxon>Archaea</taxon>
        <taxon>Methanobacteriati</taxon>
        <taxon>Methanobacteriota</taxon>
        <taxon>Stenosarchaea group</taxon>
        <taxon>Halobacteria</taxon>
        <taxon>Halobacteriales</taxon>
        <taxon>Haloferacaceae</taxon>
        <taxon>Halorubrum</taxon>
    </lineage>
</organism>
<dbReference type="InterPro" id="IPR036163">
    <property type="entry name" value="HMA_dom_sf"/>
</dbReference>
<dbReference type="SUPFAM" id="SSF55008">
    <property type="entry name" value="HMA, heavy metal-associated domain"/>
    <property type="match status" value="1"/>
</dbReference>
<dbReference type="CDD" id="cd00371">
    <property type="entry name" value="HMA"/>
    <property type="match status" value="1"/>
</dbReference>
<dbReference type="STRING" id="1227484.C471_10060"/>
<dbReference type="GO" id="GO:0046872">
    <property type="term" value="F:metal ion binding"/>
    <property type="evidence" value="ECO:0007669"/>
    <property type="project" value="InterPro"/>
</dbReference>
<feature type="region of interest" description="Disordered" evidence="1">
    <location>
        <begin position="28"/>
        <end position="67"/>
    </location>
</feature>
<name>M0DS12_9EURY</name>
<dbReference type="EMBL" id="AOJE01000057">
    <property type="protein sequence ID" value="ELZ38296.1"/>
    <property type="molecule type" value="Genomic_DNA"/>
</dbReference>
<dbReference type="Gene3D" id="3.30.70.100">
    <property type="match status" value="1"/>
</dbReference>
<evidence type="ECO:0000313" key="3">
    <source>
        <dbReference type="EMBL" id="ELZ38296.1"/>
    </source>
</evidence>
<dbReference type="PATRIC" id="fig|1227484.4.peg.1979"/>
<comment type="caution">
    <text evidence="3">The sequence shown here is derived from an EMBL/GenBank/DDBJ whole genome shotgun (WGS) entry which is preliminary data.</text>
</comment>
<protein>
    <submittedName>
        <fullName evidence="3">Mercuric transport protein</fullName>
    </submittedName>
</protein>
<evidence type="ECO:0000259" key="2">
    <source>
        <dbReference type="PROSITE" id="PS50846"/>
    </source>
</evidence>